<dbReference type="InterPro" id="IPR001919">
    <property type="entry name" value="CBD2"/>
</dbReference>
<feature type="non-terminal residue" evidence="3">
    <location>
        <position position="280"/>
    </location>
</feature>
<dbReference type="PANTHER" id="PTHR34823">
    <property type="entry name" value="GLCNAC-BINDING PROTEIN A"/>
    <property type="match status" value="1"/>
</dbReference>
<feature type="domain" description="CBM2" evidence="2">
    <location>
        <begin position="223"/>
        <end position="280"/>
    </location>
</feature>
<sequence length="280" mass="31593">MNFFFIFIAAYILCVANVFSHGSVGDPVSRSYLIFQGNPESPTNAASVAAIEAAGTQAFYDWHEVSRLVPRYDPESIEPYRIIIPDGQLAGAGRQKYSGLDLVRDDWPATSVNPGPYHVVFDAWVPHDPSYFLAFITREDWTPNQPLKWNNLELLPGTDHVVRDGHYYRFTVDFPHRIGHHVLYVIWQRIDPAGEVFFSTSDIDFSDGKGVGNPGNGGIDNMPGIKDIRAEVDFTIQNDWNSGFTGEAEITNLADYPINSWELEFKIEQEISSFWNAELI</sequence>
<dbReference type="InterPro" id="IPR012291">
    <property type="entry name" value="CBM2_carb-bd_dom_sf"/>
</dbReference>
<evidence type="ECO:0000313" key="3">
    <source>
        <dbReference type="EMBL" id="SVC80404.1"/>
    </source>
</evidence>
<dbReference type="SUPFAM" id="SSF49384">
    <property type="entry name" value="Carbohydrate-binding domain"/>
    <property type="match status" value="1"/>
</dbReference>
<evidence type="ECO:0000259" key="2">
    <source>
        <dbReference type="PROSITE" id="PS51173"/>
    </source>
</evidence>
<feature type="non-terminal residue" evidence="3">
    <location>
        <position position="1"/>
    </location>
</feature>
<gene>
    <name evidence="3" type="ORF">METZ01_LOCUS333258</name>
</gene>
<dbReference type="GO" id="GO:0004553">
    <property type="term" value="F:hydrolase activity, hydrolyzing O-glycosyl compounds"/>
    <property type="evidence" value="ECO:0007669"/>
    <property type="project" value="InterPro"/>
</dbReference>
<dbReference type="Gene3D" id="2.70.50.50">
    <property type="entry name" value="chitin-binding protein cbp21"/>
    <property type="match status" value="1"/>
</dbReference>
<dbReference type="AlphaFoldDB" id="A0A382Q4B1"/>
<reference evidence="3" key="1">
    <citation type="submission" date="2018-05" db="EMBL/GenBank/DDBJ databases">
        <authorList>
            <person name="Lanie J.A."/>
            <person name="Ng W.-L."/>
            <person name="Kazmierczak K.M."/>
            <person name="Andrzejewski T.M."/>
            <person name="Davidsen T.M."/>
            <person name="Wayne K.J."/>
            <person name="Tettelin H."/>
            <person name="Glass J.I."/>
            <person name="Rusch D."/>
            <person name="Podicherti R."/>
            <person name="Tsui H.-C.T."/>
            <person name="Winkler M.E."/>
        </authorList>
    </citation>
    <scope>NUCLEOTIDE SEQUENCE</scope>
</reference>
<dbReference type="GO" id="GO:0005975">
    <property type="term" value="P:carbohydrate metabolic process"/>
    <property type="evidence" value="ECO:0007669"/>
    <property type="project" value="InterPro"/>
</dbReference>
<dbReference type="InterPro" id="IPR004302">
    <property type="entry name" value="Cellulose/chitin-bd_N"/>
</dbReference>
<dbReference type="CDD" id="cd21177">
    <property type="entry name" value="LPMO_AA10"/>
    <property type="match status" value="1"/>
</dbReference>
<dbReference type="Pfam" id="PF00553">
    <property type="entry name" value="CBM_2"/>
    <property type="match status" value="1"/>
</dbReference>
<dbReference type="EMBL" id="UINC01111873">
    <property type="protein sequence ID" value="SVC80404.1"/>
    <property type="molecule type" value="Genomic_DNA"/>
</dbReference>
<proteinExistence type="predicted"/>
<dbReference type="Pfam" id="PF03067">
    <property type="entry name" value="LPMO_10"/>
    <property type="match status" value="1"/>
</dbReference>
<protein>
    <recommendedName>
        <fullName evidence="2">CBM2 domain-containing protein</fullName>
    </recommendedName>
</protein>
<dbReference type="SUPFAM" id="SSF81296">
    <property type="entry name" value="E set domains"/>
    <property type="match status" value="1"/>
</dbReference>
<keyword evidence="1" id="KW-0732">Signal</keyword>
<accession>A0A382Q4B1</accession>
<dbReference type="GO" id="GO:0030247">
    <property type="term" value="F:polysaccharide binding"/>
    <property type="evidence" value="ECO:0007669"/>
    <property type="project" value="InterPro"/>
</dbReference>
<name>A0A382Q4B1_9ZZZZ</name>
<dbReference type="Gene3D" id="2.60.40.290">
    <property type="match status" value="1"/>
</dbReference>
<organism evidence="3">
    <name type="scientific">marine metagenome</name>
    <dbReference type="NCBI Taxonomy" id="408172"/>
    <lineage>
        <taxon>unclassified sequences</taxon>
        <taxon>metagenomes</taxon>
        <taxon>ecological metagenomes</taxon>
    </lineage>
</organism>
<dbReference type="InterPro" id="IPR014756">
    <property type="entry name" value="Ig_E-set"/>
</dbReference>
<dbReference type="PROSITE" id="PS51173">
    <property type="entry name" value="CBM2"/>
    <property type="match status" value="1"/>
</dbReference>
<dbReference type="InterPro" id="IPR051024">
    <property type="entry name" value="GlcNAc_Chitin_IntDeg"/>
</dbReference>
<dbReference type="InterPro" id="IPR008965">
    <property type="entry name" value="CBM2/CBM3_carb-bd_dom_sf"/>
</dbReference>
<evidence type="ECO:0000256" key="1">
    <source>
        <dbReference type="ARBA" id="ARBA00022729"/>
    </source>
</evidence>
<dbReference type="PANTHER" id="PTHR34823:SF1">
    <property type="entry name" value="CHITIN-BINDING TYPE-4 DOMAIN-CONTAINING PROTEIN"/>
    <property type="match status" value="1"/>
</dbReference>